<evidence type="ECO:0000256" key="1">
    <source>
        <dbReference type="SAM" id="Phobius"/>
    </source>
</evidence>
<keyword evidence="1" id="KW-0472">Membrane</keyword>
<reference evidence="2 3" key="1">
    <citation type="submission" date="2020-03" db="EMBL/GenBank/DDBJ databases">
        <authorList>
            <person name="Wang L."/>
            <person name="He N."/>
            <person name="Li Y."/>
            <person name="Fang Y."/>
            <person name="Zhang F."/>
        </authorList>
    </citation>
    <scope>NUCLEOTIDE SEQUENCE [LARGE SCALE GENOMIC DNA]</scope>
    <source>
        <strain evidence="3">hsmgli-8</strain>
    </source>
</reference>
<proteinExistence type="predicted"/>
<dbReference type="RefSeq" id="WP_168080665.1">
    <property type="nucleotide sequence ID" value="NZ_JAAVJI010000001.1"/>
</dbReference>
<accession>A0ABX0Y861</accession>
<dbReference type="Proteomes" id="UP000746535">
    <property type="component" value="Unassembled WGS sequence"/>
</dbReference>
<gene>
    <name evidence="2" type="ORF">HBH25_01175</name>
</gene>
<evidence type="ECO:0000313" key="2">
    <source>
        <dbReference type="EMBL" id="NJO99479.1"/>
    </source>
</evidence>
<sequence length="86" mass="9469">MNDVATGFLAFWIVGIWLMPERSVALHYFRLPMALTVVFGSLGSVIHERSTSLFGEGVGRVLLGIGLAIAGAFFAFCFWLIFTAKR</sequence>
<comment type="caution">
    <text evidence="2">The sequence shown here is derived from an EMBL/GenBank/DDBJ whole genome shotgun (WGS) entry which is preliminary data.</text>
</comment>
<protein>
    <submittedName>
        <fullName evidence="2">Uncharacterized protein</fullName>
    </submittedName>
</protein>
<evidence type="ECO:0000313" key="3">
    <source>
        <dbReference type="Proteomes" id="UP000746535"/>
    </source>
</evidence>
<organism evidence="2 3">
    <name type="scientific">Pseudomonas quercus</name>
    <dbReference type="NCBI Taxonomy" id="2722792"/>
    <lineage>
        <taxon>Bacteria</taxon>
        <taxon>Pseudomonadati</taxon>
        <taxon>Pseudomonadota</taxon>
        <taxon>Gammaproteobacteria</taxon>
        <taxon>Pseudomonadales</taxon>
        <taxon>Pseudomonadaceae</taxon>
        <taxon>Pseudomonas</taxon>
    </lineage>
</organism>
<feature type="transmembrane region" description="Helical" evidence="1">
    <location>
        <begin position="58"/>
        <end position="82"/>
    </location>
</feature>
<name>A0ABX0Y861_9PSED</name>
<feature type="transmembrane region" description="Helical" evidence="1">
    <location>
        <begin position="28"/>
        <end position="46"/>
    </location>
</feature>
<keyword evidence="3" id="KW-1185">Reference proteome</keyword>
<dbReference type="EMBL" id="JAAVJI010000001">
    <property type="protein sequence ID" value="NJO99479.1"/>
    <property type="molecule type" value="Genomic_DNA"/>
</dbReference>
<keyword evidence="1" id="KW-0812">Transmembrane</keyword>
<keyword evidence="1" id="KW-1133">Transmembrane helix</keyword>